<proteinExistence type="predicted"/>
<dbReference type="EMBL" id="GGEC01025322">
    <property type="protein sequence ID" value="MBX05806.1"/>
    <property type="molecule type" value="Transcribed_RNA"/>
</dbReference>
<sequence length="58" mass="7021">MVQEKKRKYRTHFELEFYHSFSLLPTQQIIQEKKRGGEETERRGRKGKWVSDHFGPNA</sequence>
<feature type="compositionally biased region" description="Basic and acidic residues" evidence="1">
    <location>
        <begin position="31"/>
        <end position="42"/>
    </location>
</feature>
<protein>
    <submittedName>
        <fullName evidence="2">Uncharacterized protein</fullName>
    </submittedName>
</protein>
<evidence type="ECO:0000313" key="2">
    <source>
        <dbReference type="EMBL" id="MBX05806.1"/>
    </source>
</evidence>
<accession>A0A2P2KJ99</accession>
<dbReference type="AlphaFoldDB" id="A0A2P2KJ99"/>
<name>A0A2P2KJ99_RHIMU</name>
<evidence type="ECO:0000256" key="1">
    <source>
        <dbReference type="SAM" id="MobiDB-lite"/>
    </source>
</evidence>
<organism evidence="2">
    <name type="scientific">Rhizophora mucronata</name>
    <name type="common">Asiatic mangrove</name>
    <dbReference type="NCBI Taxonomy" id="61149"/>
    <lineage>
        <taxon>Eukaryota</taxon>
        <taxon>Viridiplantae</taxon>
        <taxon>Streptophyta</taxon>
        <taxon>Embryophyta</taxon>
        <taxon>Tracheophyta</taxon>
        <taxon>Spermatophyta</taxon>
        <taxon>Magnoliopsida</taxon>
        <taxon>eudicotyledons</taxon>
        <taxon>Gunneridae</taxon>
        <taxon>Pentapetalae</taxon>
        <taxon>rosids</taxon>
        <taxon>fabids</taxon>
        <taxon>Malpighiales</taxon>
        <taxon>Rhizophoraceae</taxon>
        <taxon>Rhizophora</taxon>
    </lineage>
</organism>
<feature type="region of interest" description="Disordered" evidence="1">
    <location>
        <begin position="29"/>
        <end position="58"/>
    </location>
</feature>
<reference evidence="2" key="1">
    <citation type="submission" date="2018-02" db="EMBL/GenBank/DDBJ databases">
        <title>Rhizophora mucronata_Transcriptome.</title>
        <authorList>
            <person name="Meera S.P."/>
            <person name="Sreeshan A."/>
            <person name="Augustine A."/>
        </authorList>
    </citation>
    <scope>NUCLEOTIDE SEQUENCE</scope>
    <source>
        <tissue evidence="2">Leaf</tissue>
    </source>
</reference>